<keyword evidence="1" id="KW-0812">Transmembrane</keyword>
<protein>
    <recommendedName>
        <fullName evidence="4">Membrane protein SpoIIM required for sporulation</fullName>
    </recommendedName>
</protein>
<dbReference type="PANTHER" id="PTHR35337">
    <property type="entry name" value="SLR1478 PROTEIN"/>
    <property type="match status" value="1"/>
</dbReference>
<feature type="transmembrane region" description="Helical" evidence="1">
    <location>
        <begin position="219"/>
        <end position="238"/>
    </location>
</feature>
<gene>
    <name evidence="2" type="ORF">BC349_14520</name>
</gene>
<dbReference type="Proteomes" id="UP000765802">
    <property type="component" value="Unassembled WGS sequence"/>
</dbReference>
<keyword evidence="1" id="KW-1133">Transmembrane helix</keyword>
<dbReference type="InterPro" id="IPR002798">
    <property type="entry name" value="SpoIIM-like"/>
</dbReference>
<proteinExistence type="predicted"/>
<dbReference type="Pfam" id="PF01944">
    <property type="entry name" value="SpoIIM"/>
    <property type="match status" value="1"/>
</dbReference>
<keyword evidence="3" id="KW-1185">Reference proteome</keyword>
<comment type="caution">
    <text evidence="2">The sequence shown here is derived from an EMBL/GenBank/DDBJ whole genome shotgun (WGS) entry which is preliminary data.</text>
</comment>
<evidence type="ECO:0000313" key="3">
    <source>
        <dbReference type="Proteomes" id="UP000765802"/>
    </source>
</evidence>
<evidence type="ECO:0000256" key="1">
    <source>
        <dbReference type="SAM" id="Phobius"/>
    </source>
</evidence>
<evidence type="ECO:0008006" key="4">
    <source>
        <dbReference type="Google" id="ProtNLM"/>
    </source>
</evidence>
<feature type="transmembrane region" description="Helical" evidence="1">
    <location>
        <begin position="258"/>
        <end position="276"/>
    </location>
</feature>
<organism evidence="2 3">
    <name type="scientific">Flavihumibacter stibioxidans</name>
    <dbReference type="NCBI Taxonomy" id="1834163"/>
    <lineage>
        <taxon>Bacteria</taxon>
        <taxon>Pseudomonadati</taxon>
        <taxon>Bacteroidota</taxon>
        <taxon>Chitinophagia</taxon>
        <taxon>Chitinophagales</taxon>
        <taxon>Chitinophagaceae</taxon>
        <taxon>Flavihumibacter</taxon>
    </lineage>
</organism>
<feature type="transmembrane region" description="Helical" evidence="1">
    <location>
        <begin position="96"/>
        <end position="115"/>
    </location>
</feature>
<dbReference type="PANTHER" id="PTHR35337:SF1">
    <property type="entry name" value="SLR1478 PROTEIN"/>
    <property type="match status" value="1"/>
</dbReference>
<name>A0ABR7MB60_9BACT</name>
<evidence type="ECO:0000313" key="2">
    <source>
        <dbReference type="EMBL" id="MBC6492273.1"/>
    </source>
</evidence>
<accession>A0ABR7MB60</accession>
<feature type="transmembrane region" description="Helical" evidence="1">
    <location>
        <begin position="196"/>
        <end position="213"/>
    </location>
</feature>
<dbReference type="EMBL" id="MBUA01000027">
    <property type="protein sequence ID" value="MBC6492273.1"/>
    <property type="molecule type" value="Genomic_DNA"/>
</dbReference>
<sequence length="323" mass="36886">MREGKFLKNNMDKWKQIQQEPASSPDEMARQFTELVNDLGYAKTFYPRSKVTEYLNGLASRIYLTIYRNKKEEKSRILHFWKTELPLTIRRYHRELLYSFCIFLLFAIMAAFSAAQDETFVRGVLGNAYVEMTEDNIEKGDPFGVYKGTDEWSMFLQIALNNIRVSFMVFVSGVFAGIGTVYMLFSNGMMLGSFQYYFFAKGLGWPSVLVIWIHGTLEISAIIIAGAAGFVIAGHLLFPGTYTRLQSLMTGAKNGLKIMIGLVPVFIVAAFFEGFITRHSTMPAWLSIGILLLSLFFIIWYFVWYPISLSRKMKNAPKLPVSI</sequence>
<reference evidence="2 3" key="1">
    <citation type="submission" date="2016-07" db="EMBL/GenBank/DDBJ databases">
        <title>Genome analysis of Flavihumibacter stibioxidans YS-17.</title>
        <authorList>
            <person name="Shi K."/>
            <person name="Han Y."/>
            <person name="Wang G."/>
        </authorList>
    </citation>
    <scope>NUCLEOTIDE SEQUENCE [LARGE SCALE GENOMIC DNA]</scope>
    <source>
        <strain evidence="2 3">YS-17</strain>
    </source>
</reference>
<feature type="transmembrane region" description="Helical" evidence="1">
    <location>
        <begin position="282"/>
        <end position="304"/>
    </location>
</feature>
<feature type="transmembrane region" description="Helical" evidence="1">
    <location>
        <begin position="163"/>
        <end position="184"/>
    </location>
</feature>
<keyword evidence="1" id="KW-0472">Membrane</keyword>